<dbReference type="AlphaFoldDB" id="A0A9D4JUF1"/>
<reference evidence="2" key="1">
    <citation type="journal article" date="2019" name="bioRxiv">
        <title>The Genome of the Zebra Mussel, Dreissena polymorpha: A Resource for Invasive Species Research.</title>
        <authorList>
            <person name="McCartney M.A."/>
            <person name="Auch B."/>
            <person name="Kono T."/>
            <person name="Mallez S."/>
            <person name="Zhang Y."/>
            <person name="Obille A."/>
            <person name="Becker A."/>
            <person name="Abrahante J.E."/>
            <person name="Garbe J."/>
            <person name="Badalamenti J.P."/>
            <person name="Herman A."/>
            <person name="Mangelson H."/>
            <person name="Liachko I."/>
            <person name="Sullivan S."/>
            <person name="Sone E.D."/>
            <person name="Koren S."/>
            <person name="Silverstein K.A.T."/>
            <person name="Beckman K.B."/>
            <person name="Gohl D.M."/>
        </authorList>
    </citation>
    <scope>NUCLEOTIDE SEQUENCE</scope>
    <source>
        <strain evidence="2">Duluth1</strain>
        <tissue evidence="2">Whole animal</tissue>
    </source>
</reference>
<comment type="caution">
    <text evidence="2">The sequence shown here is derived from an EMBL/GenBank/DDBJ whole genome shotgun (WGS) entry which is preliminary data.</text>
</comment>
<protein>
    <submittedName>
        <fullName evidence="2">Uncharacterized protein</fullName>
    </submittedName>
</protein>
<name>A0A9D4JUF1_DREPO</name>
<dbReference type="Proteomes" id="UP000828390">
    <property type="component" value="Unassembled WGS sequence"/>
</dbReference>
<accession>A0A9D4JUF1</accession>
<evidence type="ECO:0000256" key="1">
    <source>
        <dbReference type="SAM" id="MobiDB-lite"/>
    </source>
</evidence>
<evidence type="ECO:0000313" key="2">
    <source>
        <dbReference type="EMBL" id="KAH3820627.1"/>
    </source>
</evidence>
<gene>
    <name evidence="2" type="ORF">DPMN_122373</name>
</gene>
<reference evidence="2" key="2">
    <citation type="submission" date="2020-11" db="EMBL/GenBank/DDBJ databases">
        <authorList>
            <person name="McCartney M.A."/>
            <person name="Auch B."/>
            <person name="Kono T."/>
            <person name="Mallez S."/>
            <person name="Becker A."/>
            <person name="Gohl D.M."/>
            <person name="Silverstein K.A.T."/>
            <person name="Koren S."/>
            <person name="Bechman K.B."/>
            <person name="Herman A."/>
            <person name="Abrahante J.E."/>
            <person name="Garbe J."/>
        </authorList>
    </citation>
    <scope>NUCLEOTIDE SEQUENCE</scope>
    <source>
        <strain evidence="2">Duluth1</strain>
        <tissue evidence="2">Whole animal</tissue>
    </source>
</reference>
<feature type="compositionally biased region" description="Polar residues" evidence="1">
    <location>
        <begin position="53"/>
        <end position="65"/>
    </location>
</feature>
<proteinExistence type="predicted"/>
<keyword evidence="3" id="KW-1185">Reference proteome</keyword>
<evidence type="ECO:0000313" key="3">
    <source>
        <dbReference type="Proteomes" id="UP000828390"/>
    </source>
</evidence>
<organism evidence="2 3">
    <name type="scientific">Dreissena polymorpha</name>
    <name type="common">Zebra mussel</name>
    <name type="synonym">Mytilus polymorpha</name>
    <dbReference type="NCBI Taxonomy" id="45954"/>
    <lineage>
        <taxon>Eukaryota</taxon>
        <taxon>Metazoa</taxon>
        <taxon>Spiralia</taxon>
        <taxon>Lophotrochozoa</taxon>
        <taxon>Mollusca</taxon>
        <taxon>Bivalvia</taxon>
        <taxon>Autobranchia</taxon>
        <taxon>Heteroconchia</taxon>
        <taxon>Euheterodonta</taxon>
        <taxon>Imparidentia</taxon>
        <taxon>Neoheterodontei</taxon>
        <taxon>Myida</taxon>
        <taxon>Dreissenoidea</taxon>
        <taxon>Dreissenidae</taxon>
        <taxon>Dreissena</taxon>
    </lineage>
</organism>
<sequence>MFTVPQPMNVSITYIHHRCLRKVPHHILRNSIPYPRKLVWREGGVPKHPPPTNASHHNAGDTSCLHQPAQPEDSQTDVSGLTVMSFPPRQRITTSGPHCNMSSIRSIFGFNTLMPPWPKKR</sequence>
<dbReference type="EMBL" id="JAIWYP010000005">
    <property type="protein sequence ID" value="KAH3820627.1"/>
    <property type="molecule type" value="Genomic_DNA"/>
</dbReference>
<feature type="region of interest" description="Disordered" evidence="1">
    <location>
        <begin position="43"/>
        <end position="80"/>
    </location>
</feature>